<keyword evidence="2" id="KW-1185">Reference proteome</keyword>
<gene>
    <name evidence="1" type="ORF">KK488_10780</name>
</gene>
<accession>A0A9X1DCN8</accession>
<dbReference type="Pfam" id="PF04325">
    <property type="entry name" value="DUF465"/>
    <property type="match status" value="1"/>
</dbReference>
<evidence type="ECO:0000313" key="2">
    <source>
        <dbReference type="Proteomes" id="UP001138757"/>
    </source>
</evidence>
<name>A0A9X1DCN8_9SPHN</name>
<dbReference type="Gene3D" id="6.10.280.50">
    <property type="match status" value="1"/>
</dbReference>
<dbReference type="Proteomes" id="UP001138757">
    <property type="component" value="Unassembled WGS sequence"/>
</dbReference>
<reference evidence="1" key="1">
    <citation type="submission" date="2021-05" db="EMBL/GenBank/DDBJ databases">
        <title>Genome of Sphingobium sp. strain.</title>
        <authorList>
            <person name="Fan R."/>
        </authorList>
    </citation>
    <scope>NUCLEOTIDE SEQUENCE</scope>
    <source>
        <strain evidence="1">H33</strain>
    </source>
</reference>
<organism evidence="1 2">
    <name type="scientific">Sphingobium nicotianae</name>
    <dbReference type="NCBI Taxonomy" id="2782607"/>
    <lineage>
        <taxon>Bacteria</taxon>
        <taxon>Pseudomonadati</taxon>
        <taxon>Pseudomonadota</taxon>
        <taxon>Alphaproteobacteria</taxon>
        <taxon>Sphingomonadales</taxon>
        <taxon>Sphingomonadaceae</taxon>
        <taxon>Sphingobium</taxon>
    </lineage>
</organism>
<dbReference type="RefSeq" id="WP_214623353.1">
    <property type="nucleotide sequence ID" value="NZ_JAHGAW010000006.1"/>
</dbReference>
<dbReference type="EMBL" id="JAHGAW010000006">
    <property type="protein sequence ID" value="MBT2187430.1"/>
    <property type="molecule type" value="Genomic_DNA"/>
</dbReference>
<dbReference type="AlphaFoldDB" id="A0A9X1DCN8"/>
<proteinExistence type="predicted"/>
<protein>
    <submittedName>
        <fullName evidence="1">DUF465 domain-containing protein</fullName>
    </submittedName>
</protein>
<evidence type="ECO:0000313" key="1">
    <source>
        <dbReference type="EMBL" id="MBT2187430.1"/>
    </source>
</evidence>
<comment type="caution">
    <text evidence="1">The sequence shown here is derived from an EMBL/GenBank/DDBJ whole genome shotgun (WGS) entry which is preliminary data.</text>
</comment>
<sequence>MDTSHVSALHAKHAGLEARIKDETARPAPDNFLVATLKKQKLRIKQELAQATG</sequence>
<dbReference type="InterPro" id="IPR007420">
    <property type="entry name" value="DUF465"/>
</dbReference>
<dbReference type="InterPro" id="IPR038444">
    <property type="entry name" value="DUF465_sf"/>
</dbReference>